<evidence type="ECO:0000313" key="2">
    <source>
        <dbReference type="Proteomes" id="UP000275772"/>
    </source>
</evidence>
<dbReference type="AlphaFoldDB" id="A0A383V032"/>
<name>A0A383V032_BLUHO</name>
<accession>A0A383V032</accession>
<reference evidence="1 2" key="1">
    <citation type="submission" date="2017-11" db="EMBL/GenBank/DDBJ databases">
        <authorList>
            <person name="Kracher B."/>
        </authorList>
    </citation>
    <scope>NUCLEOTIDE SEQUENCE [LARGE SCALE GENOMIC DNA]</scope>
    <source>
        <strain evidence="1 2">RACE1</strain>
    </source>
</reference>
<organism evidence="1 2">
    <name type="scientific">Blumeria hordei</name>
    <name type="common">Barley powdery mildew</name>
    <name type="synonym">Blumeria graminis f. sp. hordei</name>
    <dbReference type="NCBI Taxonomy" id="2867405"/>
    <lineage>
        <taxon>Eukaryota</taxon>
        <taxon>Fungi</taxon>
        <taxon>Dikarya</taxon>
        <taxon>Ascomycota</taxon>
        <taxon>Pezizomycotina</taxon>
        <taxon>Leotiomycetes</taxon>
        <taxon>Erysiphales</taxon>
        <taxon>Erysiphaceae</taxon>
        <taxon>Blumeria</taxon>
    </lineage>
</organism>
<dbReference type="VEuPathDB" id="FungiDB:BLGHR1_15671"/>
<dbReference type="Proteomes" id="UP000275772">
    <property type="component" value="Unassembled WGS sequence"/>
</dbReference>
<protein>
    <submittedName>
        <fullName evidence="1">Uncharacterized protein</fullName>
    </submittedName>
</protein>
<gene>
    <name evidence="1" type="ORF">BLGHR1_15671</name>
</gene>
<evidence type="ECO:0000313" key="1">
    <source>
        <dbReference type="EMBL" id="SZF04872.1"/>
    </source>
</evidence>
<sequence length="316" mass="35792">MNCLLAIILFMGEHNYRNGRLVVMELGEQAKVHHTYRLAKVRKFRQAMTHTGIFMAASPIKHAGTYLTIYCSLTLSAKNLEAFIANGANKLTMNSALGFHQSVTSEEKCLRYLRNGYKALQKKKSRGENELNALPYIRDGKCTESLIYSLALQGEISLHAKYNINIEQQCEKTIVVAYHNGLRMDSIVLHGQILYTVETQQQDFVLAWYQGELEVFVKPPSSNVWSLERTESNETPDRRLIIDLVAHRFHGVRAIIGALNRLNQKITDRSEQRHSINLIGDINKLLANFSKDEKFFITAQATGFFGAEPPTQTVSS</sequence>
<proteinExistence type="predicted"/>
<dbReference type="EMBL" id="UNSH01000068">
    <property type="protein sequence ID" value="SZF04872.1"/>
    <property type="molecule type" value="Genomic_DNA"/>
</dbReference>